<name>A0A418PUW8_9BACT</name>
<dbReference type="PROSITE" id="PS51186">
    <property type="entry name" value="GNAT"/>
    <property type="match status" value="1"/>
</dbReference>
<proteinExistence type="predicted"/>
<evidence type="ECO:0000313" key="2">
    <source>
        <dbReference type="EMBL" id="RIW17340.1"/>
    </source>
</evidence>
<dbReference type="Pfam" id="PF13302">
    <property type="entry name" value="Acetyltransf_3"/>
    <property type="match status" value="1"/>
</dbReference>
<dbReference type="OrthoDB" id="9788916at2"/>
<comment type="caution">
    <text evidence="2">The sequence shown here is derived from an EMBL/GenBank/DDBJ whole genome shotgun (WGS) entry which is preliminary data.</text>
</comment>
<dbReference type="AlphaFoldDB" id="A0A418PUW8"/>
<dbReference type="PANTHER" id="PTHR43792:SF1">
    <property type="entry name" value="N-ACETYLTRANSFERASE DOMAIN-CONTAINING PROTEIN"/>
    <property type="match status" value="1"/>
</dbReference>
<dbReference type="RefSeq" id="WP_119476777.1">
    <property type="nucleotide sequence ID" value="NZ_QXML01000002.1"/>
</dbReference>
<evidence type="ECO:0000259" key="1">
    <source>
        <dbReference type="PROSITE" id="PS51186"/>
    </source>
</evidence>
<dbReference type="InterPro" id="IPR051531">
    <property type="entry name" value="N-acetyltransferase"/>
</dbReference>
<gene>
    <name evidence="2" type="ORF">D0X99_06275</name>
</gene>
<sequence>MNPYLFTSHRLGFRTWQPFDLDDFTAINADQEVMRFFQKPLSREETQAMMDRMQRMFEERGFCYFAVNLLETKELIGTIGLGWKTFEADFTPCVDIGWRISKKWWNKGLTTEGAIACLEFAKQKGIREVLSMASIGNTASIQVMKKIGMSHWKDFDHSELQNFPDIQRCSLYRISL</sequence>
<organism evidence="2 3">
    <name type="scientific">Algoriphagus lacus</name>
    <dbReference type="NCBI Taxonomy" id="2056311"/>
    <lineage>
        <taxon>Bacteria</taxon>
        <taxon>Pseudomonadati</taxon>
        <taxon>Bacteroidota</taxon>
        <taxon>Cytophagia</taxon>
        <taxon>Cytophagales</taxon>
        <taxon>Cyclobacteriaceae</taxon>
        <taxon>Algoriphagus</taxon>
    </lineage>
</organism>
<reference evidence="2 3" key="1">
    <citation type="submission" date="2018-09" db="EMBL/GenBank/DDBJ databases">
        <authorList>
            <person name="Wang X."/>
            <person name="Du Z."/>
        </authorList>
    </citation>
    <scope>NUCLEOTIDE SEQUENCE [LARGE SCALE GENOMIC DNA]</scope>
    <source>
        <strain evidence="2 3">N3</strain>
    </source>
</reference>
<dbReference type="EMBL" id="QXML01000002">
    <property type="protein sequence ID" value="RIW17340.1"/>
    <property type="molecule type" value="Genomic_DNA"/>
</dbReference>
<feature type="domain" description="N-acetyltransferase" evidence="1">
    <location>
        <begin position="11"/>
        <end position="170"/>
    </location>
</feature>
<protein>
    <submittedName>
        <fullName evidence="2">N-acetyltransferase</fullName>
    </submittedName>
</protein>
<dbReference type="Proteomes" id="UP000283522">
    <property type="component" value="Unassembled WGS sequence"/>
</dbReference>
<keyword evidence="3" id="KW-1185">Reference proteome</keyword>
<dbReference type="InterPro" id="IPR000182">
    <property type="entry name" value="GNAT_dom"/>
</dbReference>
<keyword evidence="2" id="KW-0808">Transferase</keyword>
<dbReference type="SUPFAM" id="SSF55729">
    <property type="entry name" value="Acyl-CoA N-acyltransferases (Nat)"/>
    <property type="match status" value="1"/>
</dbReference>
<evidence type="ECO:0000313" key="3">
    <source>
        <dbReference type="Proteomes" id="UP000283522"/>
    </source>
</evidence>
<accession>A0A418PUW8</accession>
<dbReference type="PANTHER" id="PTHR43792">
    <property type="entry name" value="GNAT FAMILY, PUTATIVE (AFU_ORTHOLOGUE AFUA_3G00765)-RELATED-RELATED"/>
    <property type="match status" value="1"/>
</dbReference>
<dbReference type="InterPro" id="IPR016181">
    <property type="entry name" value="Acyl_CoA_acyltransferase"/>
</dbReference>
<dbReference type="GO" id="GO:0016747">
    <property type="term" value="F:acyltransferase activity, transferring groups other than amino-acyl groups"/>
    <property type="evidence" value="ECO:0007669"/>
    <property type="project" value="InterPro"/>
</dbReference>
<dbReference type="Gene3D" id="3.40.630.30">
    <property type="match status" value="1"/>
</dbReference>